<keyword evidence="3" id="KW-1185">Reference proteome</keyword>
<dbReference type="PANTHER" id="PTHR33746:SF4">
    <property type="entry name" value="RUBRERYTHRIN"/>
    <property type="match status" value="1"/>
</dbReference>
<dbReference type="PROSITE" id="PS50905">
    <property type="entry name" value="FERRITIN_LIKE"/>
    <property type="match status" value="1"/>
</dbReference>
<dbReference type="AlphaFoldDB" id="A0A1L8CT00"/>
<accession>A0A1L8CT00</accession>
<dbReference type="STRING" id="870242.cpu_04840"/>
<dbReference type="SUPFAM" id="SSF47240">
    <property type="entry name" value="Ferritin-like"/>
    <property type="match status" value="1"/>
</dbReference>
<proteinExistence type="predicted"/>
<dbReference type="EMBL" id="BDJK01000006">
    <property type="protein sequence ID" value="GAV21974.1"/>
    <property type="molecule type" value="Genomic_DNA"/>
</dbReference>
<comment type="caution">
    <text evidence="2">The sequence shown here is derived from an EMBL/GenBank/DDBJ whole genome shotgun (WGS) entry which is preliminary data.</text>
</comment>
<organism evidence="2 3">
    <name type="scientific">Carboxydothermus pertinax</name>
    <dbReference type="NCBI Taxonomy" id="870242"/>
    <lineage>
        <taxon>Bacteria</taxon>
        <taxon>Bacillati</taxon>
        <taxon>Bacillota</taxon>
        <taxon>Clostridia</taxon>
        <taxon>Thermoanaerobacterales</taxon>
        <taxon>Thermoanaerobacteraceae</taxon>
        <taxon>Carboxydothermus</taxon>
    </lineage>
</organism>
<dbReference type="Pfam" id="PF02915">
    <property type="entry name" value="Rubrerythrin"/>
    <property type="match status" value="1"/>
</dbReference>
<dbReference type="GO" id="GO:0016491">
    <property type="term" value="F:oxidoreductase activity"/>
    <property type="evidence" value="ECO:0007669"/>
    <property type="project" value="InterPro"/>
</dbReference>
<dbReference type="OrthoDB" id="9799749at2"/>
<dbReference type="RefSeq" id="WP_075858404.1">
    <property type="nucleotide sequence ID" value="NZ_BDJK01000006.1"/>
</dbReference>
<dbReference type="Proteomes" id="UP000187485">
    <property type="component" value="Unassembled WGS sequence"/>
</dbReference>
<gene>
    <name evidence="2" type="ORF">cpu_04840</name>
</gene>
<dbReference type="GO" id="GO:0046872">
    <property type="term" value="F:metal ion binding"/>
    <property type="evidence" value="ECO:0007669"/>
    <property type="project" value="InterPro"/>
</dbReference>
<dbReference type="CDD" id="cd01041">
    <property type="entry name" value="Rubrerythrin"/>
    <property type="match status" value="1"/>
</dbReference>
<protein>
    <submittedName>
        <fullName evidence="2">Rubrerythrin</fullName>
    </submittedName>
</protein>
<evidence type="ECO:0000313" key="3">
    <source>
        <dbReference type="Proteomes" id="UP000187485"/>
    </source>
</evidence>
<name>A0A1L8CT00_9THEO</name>
<evidence type="ECO:0000259" key="1">
    <source>
        <dbReference type="PROSITE" id="PS50905"/>
    </source>
</evidence>
<dbReference type="InterPro" id="IPR009040">
    <property type="entry name" value="Ferritin-like_diiron"/>
</dbReference>
<dbReference type="SUPFAM" id="SSF57802">
    <property type="entry name" value="Rubredoxin-like"/>
    <property type="match status" value="1"/>
</dbReference>
<feature type="domain" description="Ferritin-like diiron" evidence="1">
    <location>
        <begin position="1"/>
        <end position="129"/>
    </location>
</feature>
<dbReference type="InterPro" id="IPR052753">
    <property type="entry name" value="Rbr2/Nigerythrin"/>
</dbReference>
<dbReference type="PANTHER" id="PTHR33746">
    <property type="entry name" value="RUBRERYTHRIN"/>
    <property type="match status" value="1"/>
</dbReference>
<dbReference type="Gene3D" id="2.20.28.10">
    <property type="match status" value="1"/>
</dbReference>
<dbReference type="Gene3D" id="1.20.1260.10">
    <property type="match status" value="1"/>
</dbReference>
<dbReference type="InterPro" id="IPR012347">
    <property type="entry name" value="Ferritin-like"/>
</dbReference>
<dbReference type="InterPro" id="IPR009078">
    <property type="entry name" value="Ferritin-like_SF"/>
</dbReference>
<dbReference type="InterPro" id="IPR003251">
    <property type="entry name" value="Rr_diiron-bd_dom"/>
</dbReference>
<reference evidence="3" key="1">
    <citation type="submission" date="2016-12" db="EMBL/GenBank/DDBJ databases">
        <title>Draft Genome Sequences od Carboxydothermus pertinax and islandicus, Hydrogenogenic Carboxydotrophic Bacteria.</title>
        <authorList>
            <person name="Fukuyama Y."/>
            <person name="Ohmae K."/>
            <person name="Yoneda Y."/>
            <person name="Yoshida T."/>
            <person name="Sako Y."/>
        </authorList>
    </citation>
    <scope>NUCLEOTIDE SEQUENCE [LARGE SCALE GENOMIC DNA]</scope>
    <source>
        <strain evidence="3">Ug1</strain>
    </source>
</reference>
<sequence length="165" mass="18228">MDQKTLENLMAAFAGESQANRKYLAFAKKAEAEGYPNIAKLFRSAAEAETIHALKHLEVAGKIGSTLENLKTAVAGETYEFTDMYPEFIKEAESSGETNAVRSFNFASKAEEVHARLYQEALSALEAGKDVEGEYYICPICGNIEKKRPERCAICNAPGEKFFQV</sequence>
<evidence type="ECO:0000313" key="2">
    <source>
        <dbReference type="EMBL" id="GAV21974.1"/>
    </source>
</evidence>